<dbReference type="PANTHER" id="PTHR39614">
    <property type="entry name" value="INTEGRAL MEMBRANE PROTEIN"/>
    <property type="match status" value="1"/>
</dbReference>
<protein>
    <recommendedName>
        <fullName evidence="2">Rhodopsin domain-containing protein</fullName>
    </recommendedName>
</protein>
<dbReference type="Proteomes" id="UP001215712">
    <property type="component" value="Unassembled WGS sequence"/>
</dbReference>
<dbReference type="AlphaFoldDB" id="A0AAD6HFZ4"/>
<name>A0AAD6HFZ4_9EURO</name>
<reference evidence="3" key="2">
    <citation type="submission" date="2023-01" db="EMBL/GenBank/DDBJ databases">
        <authorList>
            <person name="Petersen C."/>
        </authorList>
    </citation>
    <scope>NUCLEOTIDE SEQUENCE</scope>
    <source>
        <strain evidence="3">IBT 17514</strain>
    </source>
</reference>
<dbReference type="InterPro" id="IPR049326">
    <property type="entry name" value="Rhodopsin_dom_fungi"/>
</dbReference>
<gene>
    <name evidence="3" type="ORF">N7493_008963</name>
</gene>
<feature type="transmembrane region" description="Helical" evidence="1">
    <location>
        <begin position="38"/>
        <end position="60"/>
    </location>
</feature>
<evidence type="ECO:0000259" key="2">
    <source>
        <dbReference type="Pfam" id="PF20684"/>
    </source>
</evidence>
<keyword evidence="4" id="KW-1185">Reference proteome</keyword>
<dbReference type="PANTHER" id="PTHR39614:SF2">
    <property type="entry name" value="INTEGRAL MEMBRANE PROTEIN"/>
    <property type="match status" value="1"/>
</dbReference>
<reference evidence="3" key="1">
    <citation type="journal article" date="2023" name="IMA Fungus">
        <title>Comparative genomic study of the Penicillium genus elucidates a diverse pangenome and 15 lateral gene transfer events.</title>
        <authorList>
            <person name="Petersen C."/>
            <person name="Sorensen T."/>
            <person name="Nielsen M.R."/>
            <person name="Sondergaard T.E."/>
            <person name="Sorensen J.L."/>
            <person name="Fitzpatrick D.A."/>
            <person name="Frisvad J.C."/>
            <person name="Nielsen K.L."/>
        </authorList>
    </citation>
    <scope>NUCLEOTIDE SEQUENCE</scope>
    <source>
        <strain evidence="3">IBT 17514</strain>
    </source>
</reference>
<feature type="transmembrane region" description="Helical" evidence="1">
    <location>
        <begin position="7"/>
        <end position="26"/>
    </location>
</feature>
<keyword evidence="1" id="KW-0812">Transmembrane</keyword>
<sequence length="230" mass="24771">MFAFRVAICPVDIITELVICILPGFVIKPVQVVSGKKFTVVIAFVFRIFVVIATIVRLVFIKKTQSLADINTSSFATVITTQTNLCVSLMTACISCLKPFLDAFDSGMLNVSLHKRAGGGYSSSSGTGNGNSYALASLNRDTKESSNRSRYADDDIEGLGTSAAAFAVTVPSPGRLLDLDGDANGSTMAIQRTDQWSVRCEYVDQKDSRPIGNDVEISEVRENNGEHVSL</sequence>
<proteinExistence type="predicted"/>
<keyword evidence="1" id="KW-1133">Transmembrane helix</keyword>
<keyword evidence="1" id="KW-0472">Membrane</keyword>
<dbReference type="Pfam" id="PF20684">
    <property type="entry name" value="Fung_rhodopsin"/>
    <property type="match status" value="1"/>
</dbReference>
<evidence type="ECO:0000313" key="4">
    <source>
        <dbReference type="Proteomes" id="UP001215712"/>
    </source>
</evidence>
<organism evidence="3 4">
    <name type="scientific">Penicillium malachiteum</name>
    <dbReference type="NCBI Taxonomy" id="1324776"/>
    <lineage>
        <taxon>Eukaryota</taxon>
        <taxon>Fungi</taxon>
        <taxon>Dikarya</taxon>
        <taxon>Ascomycota</taxon>
        <taxon>Pezizomycotina</taxon>
        <taxon>Eurotiomycetes</taxon>
        <taxon>Eurotiomycetidae</taxon>
        <taxon>Eurotiales</taxon>
        <taxon>Aspergillaceae</taxon>
        <taxon>Penicillium</taxon>
    </lineage>
</organism>
<dbReference type="EMBL" id="JAQJAN010000013">
    <property type="protein sequence ID" value="KAJ5712495.1"/>
    <property type="molecule type" value="Genomic_DNA"/>
</dbReference>
<evidence type="ECO:0000256" key="1">
    <source>
        <dbReference type="SAM" id="Phobius"/>
    </source>
</evidence>
<evidence type="ECO:0000313" key="3">
    <source>
        <dbReference type="EMBL" id="KAJ5712495.1"/>
    </source>
</evidence>
<comment type="caution">
    <text evidence="3">The sequence shown here is derived from an EMBL/GenBank/DDBJ whole genome shotgun (WGS) entry which is preliminary data.</text>
</comment>
<accession>A0AAD6HFZ4</accession>
<feature type="domain" description="Rhodopsin" evidence="2">
    <location>
        <begin position="4"/>
        <end position="101"/>
    </location>
</feature>